<dbReference type="InterPro" id="IPR035985">
    <property type="entry name" value="Ubiquitin-activating_enz"/>
</dbReference>
<name>A0A495XJ46_9PSEU</name>
<dbReference type="RefSeq" id="WP_121229021.1">
    <property type="nucleotide sequence ID" value="NZ_JBIUBA010000003.1"/>
</dbReference>
<accession>A0A495XJ46</accession>
<proteinExistence type="predicted"/>
<dbReference type="EMBL" id="RBXR01000001">
    <property type="protein sequence ID" value="RKT74400.1"/>
    <property type="molecule type" value="Genomic_DNA"/>
</dbReference>
<feature type="domain" description="THIF-type NAD/FAD binding fold" evidence="1">
    <location>
        <begin position="197"/>
        <end position="256"/>
    </location>
</feature>
<dbReference type="AlphaFoldDB" id="A0A495XJ46"/>
<evidence type="ECO:0000313" key="3">
    <source>
        <dbReference type="Proteomes" id="UP000272729"/>
    </source>
</evidence>
<keyword evidence="3" id="KW-1185">Reference proteome</keyword>
<dbReference type="InterPro" id="IPR000594">
    <property type="entry name" value="ThiF_NAD_FAD-bd"/>
</dbReference>
<sequence length="501" mass="52498">MPLADYHRRAAVAASQVIAGFDEQLFEAALESTGIGLALGRDAANTREGRALADLTVRLLARLYPTLALVSGPGAEALCTELSTLARAVNPKITITDHAAVGIAIGLDAPAFERTFHAGSDAWTALLSSRAPQPVGDSAIPFGAGAAACFAAAAIFRSVLMGEPDPVPDDLTVSCLDGIDPIAPKVPENGWALPGSTVLVGCGAVGQAAVWALGRSPLRGDLDLVDHESVELSNIQRYVLTTRADENAGKAELTAATPTVGLTFHSHPEEWASFTAAHGYRWETALVAVDSAAARRAVQASLPRWIANAWTQPGDLGVSTHAFLTGACLSCLYLPTGQTPSEDAVVASALGVDQLVREVRTLLHSRAPMPPDVLDAIATGLDVPRDALARFEGRPIRELYVEGVCGGSVIQLGQAGRPRQDVHVPLAHQSALAGVLLAARLVRRAAGIEPGGTQITGFDILRSPAAHPTRPALKDPRGTCVCQDSDYLHVYRVKWPTEPAS</sequence>
<dbReference type="Gene3D" id="3.40.50.720">
    <property type="entry name" value="NAD(P)-binding Rossmann-like Domain"/>
    <property type="match status" value="1"/>
</dbReference>
<organism evidence="2 3">
    <name type="scientific">Saccharothrix variisporea</name>
    <dbReference type="NCBI Taxonomy" id="543527"/>
    <lineage>
        <taxon>Bacteria</taxon>
        <taxon>Bacillati</taxon>
        <taxon>Actinomycetota</taxon>
        <taxon>Actinomycetes</taxon>
        <taxon>Pseudonocardiales</taxon>
        <taxon>Pseudonocardiaceae</taxon>
        <taxon>Saccharothrix</taxon>
    </lineage>
</organism>
<dbReference type="InterPro" id="IPR032864">
    <property type="entry name" value="Prok-E2_C"/>
</dbReference>
<comment type="caution">
    <text evidence="2">The sequence shown here is derived from an EMBL/GenBank/DDBJ whole genome shotgun (WGS) entry which is preliminary data.</text>
</comment>
<dbReference type="OrthoDB" id="9804427at2"/>
<dbReference type="GO" id="GO:0008641">
    <property type="term" value="F:ubiquitin-like modifier activating enzyme activity"/>
    <property type="evidence" value="ECO:0007669"/>
    <property type="project" value="InterPro"/>
</dbReference>
<evidence type="ECO:0000313" key="2">
    <source>
        <dbReference type="EMBL" id="RKT74400.1"/>
    </source>
</evidence>
<gene>
    <name evidence="2" type="ORF">DFJ66_7753</name>
</gene>
<protein>
    <submittedName>
        <fullName evidence="2">ThiF family protein</fullName>
    </submittedName>
</protein>
<evidence type="ECO:0000259" key="1">
    <source>
        <dbReference type="Pfam" id="PF00899"/>
    </source>
</evidence>
<dbReference type="Pfam" id="PF14459">
    <property type="entry name" value="Prok-E2_C"/>
    <property type="match status" value="1"/>
</dbReference>
<dbReference type="Pfam" id="PF00899">
    <property type="entry name" value="ThiF"/>
    <property type="match status" value="1"/>
</dbReference>
<reference evidence="2 3" key="1">
    <citation type="submission" date="2018-10" db="EMBL/GenBank/DDBJ databases">
        <title>Sequencing the genomes of 1000 actinobacteria strains.</title>
        <authorList>
            <person name="Klenk H.-P."/>
        </authorList>
    </citation>
    <scope>NUCLEOTIDE SEQUENCE [LARGE SCALE GENOMIC DNA]</scope>
    <source>
        <strain evidence="2 3">DSM 43911</strain>
    </source>
</reference>
<dbReference type="Proteomes" id="UP000272729">
    <property type="component" value="Unassembled WGS sequence"/>
</dbReference>
<dbReference type="SUPFAM" id="SSF69572">
    <property type="entry name" value="Activating enzymes of the ubiquitin-like proteins"/>
    <property type="match status" value="1"/>
</dbReference>